<protein>
    <submittedName>
        <fullName evidence="1">Uncharacterized protein</fullName>
    </submittedName>
</protein>
<dbReference type="Proteomes" id="UP000241690">
    <property type="component" value="Unassembled WGS sequence"/>
</dbReference>
<dbReference type="EMBL" id="KZ679678">
    <property type="protein sequence ID" value="PTB56331.1"/>
    <property type="molecule type" value="Genomic_DNA"/>
</dbReference>
<dbReference type="AlphaFoldDB" id="A0A2T4AGW3"/>
<evidence type="ECO:0000313" key="2">
    <source>
        <dbReference type="Proteomes" id="UP000241690"/>
    </source>
</evidence>
<evidence type="ECO:0000313" key="1">
    <source>
        <dbReference type="EMBL" id="PTB56331.1"/>
    </source>
</evidence>
<name>A0A2T4AGW3_TRIHA</name>
<organism evidence="1 2">
    <name type="scientific">Trichoderma harzianum CBS 226.95</name>
    <dbReference type="NCBI Taxonomy" id="983964"/>
    <lineage>
        <taxon>Eukaryota</taxon>
        <taxon>Fungi</taxon>
        <taxon>Dikarya</taxon>
        <taxon>Ascomycota</taxon>
        <taxon>Pezizomycotina</taxon>
        <taxon>Sordariomycetes</taxon>
        <taxon>Hypocreomycetidae</taxon>
        <taxon>Hypocreales</taxon>
        <taxon>Hypocreaceae</taxon>
        <taxon>Trichoderma</taxon>
    </lineage>
</organism>
<dbReference type="GeneID" id="36623223"/>
<dbReference type="RefSeq" id="XP_024776008.1">
    <property type="nucleotide sequence ID" value="XM_024914657.1"/>
</dbReference>
<proteinExistence type="predicted"/>
<sequence length="159" mass="16993">MSIAILHLSRCCATGRDGDGIPLSAQWAAAGRVGEQQVNMVHVIWDATCALTAVAASYRQIEPLSVYGRSLLVATAAGEEGGASFRAGICTKGQLIGLMIRLPASVTEKQLPAVLYSPATARKTDTSRWNAARFDAGDGSLDQTLRLVPSQPLLKKWRR</sequence>
<accession>A0A2T4AGW3</accession>
<reference evidence="1 2" key="1">
    <citation type="submission" date="2016-07" db="EMBL/GenBank/DDBJ databases">
        <title>Multiple horizontal gene transfer events from other fungi enriched the ability of initially mycotrophic Trichoderma (Ascomycota) to feed on dead plant biomass.</title>
        <authorList>
            <consortium name="DOE Joint Genome Institute"/>
            <person name="Aerts A."/>
            <person name="Atanasova L."/>
            <person name="Chenthamara K."/>
            <person name="Zhang J."/>
            <person name="Grujic M."/>
            <person name="Henrissat B."/>
            <person name="Kuo A."/>
            <person name="Salamov A."/>
            <person name="Lipzen A."/>
            <person name="Labutti K."/>
            <person name="Barry K."/>
            <person name="Miao Y."/>
            <person name="Rahimi M.J."/>
            <person name="Shen Q."/>
            <person name="Grigoriev I.V."/>
            <person name="Kubicek C.P."/>
            <person name="Druzhinina I.S."/>
        </authorList>
    </citation>
    <scope>NUCLEOTIDE SEQUENCE [LARGE SCALE GENOMIC DNA]</scope>
    <source>
        <strain evidence="1 2">CBS 226.95</strain>
    </source>
</reference>
<gene>
    <name evidence="1" type="ORF">M431DRAFT_372950</name>
</gene>
<keyword evidence="2" id="KW-1185">Reference proteome</keyword>